<dbReference type="InterPro" id="IPR002035">
    <property type="entry name" value="VWF_A"/>
</dbReference>
<sequence>MTDGQSTSPTLTAQQARVLHFSNIKVISIGIGSGVVKTELGSIASDAQHVFTVPCAQKQADVVFVLDTSGSEGSVNFKKQLQFVANVTNSFDIGPSNTQVSVVTFGTHAYNEFFLNTYGDRPSLQTAINNITYRGGTTNTAEALNFVSTNSKFERFQVISVGIGVHVSQTELTHIANDPQHVLNVADFNSLDSITTEIETVACTTPSPCGDHPADIVFLLDSSSSEGAANFQMQLDFMTDFVRQFDIGPSDVQVGLTTFSSSAHNEFYFNAILSPHSHRDKTSLIAAIQSVRFRGGTTATDQALRNARYYQFASYHGARPNATRIVIVLTDGQSTDTGATIAEARSLKTQSHATVIAIGIGSNVNQFELNNVATDRNHVFTVGSFSILHTLQVELKDQSCGSCGKEPADIVFVLDSSASEGSINFQKQLDFVRDFVYQFNIGPSQVMVSVVTFSSSVHEQFPLNRYTNQKDLLAGIARITYNSGVTYTDKALQYVRLHSFLASKGARANATDLVILLTDGQSTHPTDTAREADLLKNRTNVKVVAIGIGSGVHTTELQRIASDDSHALAVVNFDSLNTIKSELTYVTCQTCGFVSKADIVFILDASSSEGSLNFHSQLDFVSRVVNDFQVGPHNVQIGVLTFSDQPHIAFKLNQHTSKNTVLDAIQRVPYIQGLTNTHQALQYARTTMFTSAGGARSDAQHYAVVLTDGASSNSAQTLQQATLLKQQHVTVIAIGIGGNINKNELSNIASDSNHVFTVSDFNALRTLHFDVSVQFYSELSAAYSPDCFHDKADIVFLLDSSYREGEPNFRKQLAFVSNFTTPYDIGPDKVQVSVVTFSTSPHNAFYLNTYRDRASLLNGINNVRYTSGSTSTDKALEFVRSTSFSPLHGARLGVPKILVVMTDGQSTSPTLTAQQAHILHFSDIKVISIGIGSGVVKTELASIATNAQHVFTVPSFDSLQTIQTEIRSAACTCVEKCTSCTQKTADVVFVLDTSGREGGVNFDKQLQFVANVTNSFDIGPSNIQVSVVTFGTHAYNEFFLNDYGDRPSLQTAINNITYRGGTTNTAEALNFVSTNSFKAENGGRCGAVVRLVVVLTDGNSNSAYSTQTAANHLHALGVRVISVGIGAHVSQTELIHIANDPQHVLNVADFNSLNSITTEMKLSHLLSTTSKRINVMNSHILTTHKHKTNSLTTGTTPSPCGDHPADIVFLLDSSSSEGADNFQKQLDFMTNFVRQFDIGPSDVQVGLVTFSSSAHSEFYLNSYVYMYIQRCSSYNG</sequence>
<feature type="domain" description="VWFA" evidence="1">
    <location>
        <begin position="793"/>
        <end position="966"/>
    </location>
</feature>
<dbReference type="InterPro" id="IPR050525">
    <property type="entry name" value="ECM_Assembly_Org"/>
</dbReference>
<feature type="domain" description="VWFA" evidence="1">
    <location>
        <begin position="986"/>
        <end position="1160"/>
    </location>
</feature>
<feature type="domain" description="VWFA" evidence="1">
    <location>
        <begin position="1206"/>
        <end position="1263"/>
    </location>
</feature>
<feature type="domain" description="VWFA" evidence="1">
    <location>
        <begin position="61"/>
        <end position="147"/>
    </location>
</feature>
<proteinExistence type="predicted"/>
<protein>
    <submittedName>
        <fullName evidence="2">CO6A3-like protein</fullName>
    </submittedName>
</protein>
<evidence type="ECO:0000313" key="2">
    <source>
        <dbReference type="EMBL" id="WAR18708.1"/>
    </source>
</evidence>
<dbReference type="PRINTS" id="PR00453">
    <property type="entry name" value="VWFADOMAIN"/>
</dbReference>
<dbReference type="PROSITE" id="PS50234">
    <property type="entry name" value="VWFA"/>
    <property type="match status" value="7"/>
</dbReference>
<name>A0ABY7F952_MYAAR</name>
<dbReference type="SMART" id="SM00327">
    <property type="entry name" value="VWA"/>
    <property type="match status" value="6"/>
</dbReference>
<feature type="domain" description="VWFA" evidence="1">
    <location>
        <begin position="215"/>
        <end position="395"/>
    </location>
</feature>
<dbReference type="PANTHER" id="PTHR24020:SF84">
    <property type="entry name" value="VWFA DOMAIN-CONTAINING PROTEIN"/>
    <property type="match status" value="1"/>
</dbReference>
<feature type="domain" description="VWFA" evidence="1">
    <location>
        <begin position="598"/>
        <end position="779"/>
    </location>
</feature>
<dbReference type="Pfam" id="PF00092">
    <property type="entry name" value="VWA"/>
    <property type="match status" value="7"/>
</dbReference>
<dbReference type="CDD" id="cd01472">
    <property type="entry name" value="vWA_collagen"/>
    <property type="match status" value="2"/>
</dbReference>
<gene>
    <name evidence="2" type="ORF">MAR_000546</name>
</gene>
<feature type="domain" description="VWFA" evidence="1">
    <location>
        <begin position="409"/>
        <end position="583"/>
    </location>
</feature>
<evidence type="ECO:0000259" key="1">
    <source>
        <dbReference type="PROSITE" id="PS50234"/>
    </source>
</evidence>
<keyword evidence="3" id="KW-1185">Reference proteome</keyword>
<dbReference type="InterPro" id="IPR036465">
    <property type="entry name" value="vWFA_dom_sf"/>
</dbReference>
<reference evidence="2" key="1">
    <citation type="submission" date="2022-11" db="EMBL/GenBank/DDBJ databases">
        <title>Centuries of genome instability and evolution in soft-shell clam transmissible cancer (bioRxiv).</title>
        <authorList>
            <person name="Hart S.F.M."/>
            <person name="Yonemitsu M.A."/>
            <person name="Giersch R.M."/>
            <person name="Beal B.F."/>
            <person name="Arriagada G."/>
            <person name="Davis B.W."/>
            <person name="Ostrander E.A."/>
            <person name="Goff S.P."/>
            <person name="Metzger M.J."/>
        </authorList>
    </citation>
    <scope>NUCLEOTIDE SEQUENCE</scope>
    <source>
        <strain evidence="2">MELC-2E11</strain>
        <tissue evidence="2">Siphon/mantle</tissue>
    </source>
</reference>
<organism evidence="2 3">
    <name type="scientific">Mya arenaria</name>
    <name type="common">Soft-shell clam</name>
    <dbReference type="NCBI Taxonomy" id="6604"/>
    <lineage>
        <taxon>Eukaryota</taxon>
        <taxon>Metazoa</taxon>
        <taxon>Spiralia</taxon>
        <taxon>Lophotrochozoa</taxon>
        <taxon>Mollusca</taxon>
        <taxon>Bivalvia</taxon>
        <taxon>Autobranchia</taxon>
        <taxon>Heteroconchia</taxon>
        <taxon>Euheterodonta</taxon>
        <taxon>Imparidentia</taxon>
        <taxon>Neoheterodontei</taxon>
        <taxon>Myida</taxon>
        <taxon>Myoidea</taxon>
        <taxon>Myidae</taxon>
        <taxon>Mya</taxon>
    </lineage>
</organism>
<dbReference type="Gene3D" id="3.40.50.410">
    <property type="entry name" value="von Willebrand factor, type A domain"/>
    <property type="match status" value="9"/>
</dbReference>
<evidence type="ECO:0000313" key="3">
    <source>
        <dbReference type="Proteomes" id="UP001164746"/>
    </source>
</evidence>
<accession>A0ABY7F952</accession>
<dbReference type="SUPFAM" id="SSF53300">
    <property type="entry name" value="vWA-like"/>
    <property type="match status" value="8"/>
</dbReference>
<dbReference type="Proteomes" id="UP001164746">
    <property type="component" value="Chromosome 11"/>
</dbReference>
<dbReference type="PANTHER" id="PTHR24020">
    <property type="entry name" value="COLLAGEN ALPHA"/>
    <property type="match status" value="1"/>
</dbReference>
<dbReference type="EMBL" id="CP111022">
    <property type="protein sequence ID" value="WAR18708.1"/>
    <property type="molecule type" value="Genomic_DNA"/>
</dbReference>